<comment type="caution">
    <text evidence="3">The sequence shown here is derived from an EMBL/GenBank/DDBJ whole genome shotgun (WGS) entry which is preliminary data.</text>
</comment>
<dbReference type="PANTHER" id="PTHR10188">
    <property type="entry name" value="L-ASPARAGINASE"/>
    <property type="match status" value="1"/>
</dbReference>
<reference evidence="3 4" key="1">
    <citation type="submission" date="2020-08" db="EMBL/GenBank/DDBJ databases">
        <title>Plant Genome Project.</title>
        <authorList>
            <person name="Zhang R.-G."/>
        </authorList>
    </citation>
    <scope>NUCLEOTIDE SEQUENCE [LARGE SCALE GENOMIC DNA]</scope>
    <source>
        <tissue evidence="3">Rhizome</tissue>
    </source>
</reference>
<accession>A0A8J5CUM4</accession>
<dbReference type="GO" id="GO:0051604">
    <property type="term" value="P:protein maturation"/>
    <property type="evidence" value="ECO:0007669"/>
    <property type="project" value="TreeGrafter"/>
</dbReference>
<dbReference type="GO" id="GO:0005737">
    <property type="term" value="C:cytoplasm"/>
    <property type="evidence" value="ECO:0007669"/>
    <property type="project" value="TreeGrafter"/>
</dbReference>
<dbReference type="InterPro" id="IPR029055">
    <property type="entry name" value="Ntn_hydrolases_N"/>
</dbReference>
<comment type="subunit">
    <text evidence="1">Heterotetramer of two alpha and two beta chains arranged as a dimer of alpha/beta heterodimers.</text>
</comment>
<evidence type="ECO:0000256" key="1">
    <source>
        <dbReference type="ARBA" id="ARBA00011601"/>
    </source>
</evidence>
<dbReference type="InterPro" id="IPR054722">
    <property type="entry name" value="PolX-like_BBD"/>
</dbReference>
<dbReference type="Proteomes" id="UP000734854">
    <property type="component" value="Unassembled WGS sequence"/>
</dbReference>
<dbReference type="InterPro" id="IPR000246">
    <property type="entry name" value="Peptidase_T2"/>
</dbReference>
<keyword evidence="4" id="KW-1185">Reference proteome</keyword>
<dbReference type="Pfam" id="PF01112">
    <property type="entry name" value="Asparaginase_2"/>
    <property type="match status" value="1"/>
</dbReference>
<dbReference type="GO" id="GO:0004298">
    <property type="term" value="F:threonine-type endopeptidase activity"/>
    <property type="evidence" value="ECO:0007669"/>
    <property type="project" value="TreeGrafter"/>
</dbReference>
<evidence type="ECO:0000313" key="4">
    <source>
        <dbReference type="Proteomes" id="UP000734854"/>
    </source>
</evidence>
<dbReference type="SUPFAM" id="SSF56235">
    <property type="entry name" value="N-terminal nucleophile aminohydrolases (Ntn hydrolases)"/>
    <property type="match status" value="1"/>
</dbReference>
<protein>
    <recommendedName>
        <fullName evidence="2">Retrovirus-related Pol polyprotein from transposon TNT 1-94-like beta-barrel domain-containing protein</fullName>
    </recommendedName>
</protein>
<organism evidence="3 4">
    <name type="scientific">Zingiber officinale</name>
    <name type="common">Ginger</name>
    <name type="synonym">Amomum zingiber</name>
    <dbReference type="NCBI Taxonomy" id="94328"/>
    <lineage>
        <taxon>Eukaryota</taxon>
        <taxon>Viridiplantae</taxon>
        <taxon>Streptophyta</taxon>
        <taxon>Embryophyta</taxon>
        <taxon>Tracheophyta</taxon>
        <taxon>Spermatophyta</taxon>
        <taxon>Magnoliopsida</taxon>
        <taxon>Liliopsida</taxon>
        <taxon>Zingiberales</taxon>
        <taxon>Zingiberaceae</taxon>
        <taxon>Zingiber</taxon>
    </lineage>
</organism>
<dbReference type="PANTHER" id="PTHR10188:SF8">
    <property type="entry name" value="THREONINE ASPARTASE 1"/>
    <property type="match status" value="1"/>
</dbReference>
<gene>
    <name evidence="3" type="ORF">ZIOFF_071336</name>
</gene>
<evidence type="ECO:0000313" key="3">
    <source>
        <dbReference type="EMBL" id="KAG6470271.1"/>
    </source>
</evidence>
<feature type="domain" description="Retrovirus-related Pol polyprotein from transposon TNT 1-94-like beta-barrel" evidence="2">
    <location>
        <begin position="369"/>
        <end position="427"/>
    </location>
</feature>
<name>A0A8J5CUM4_ZINOF</name>
<proteinExistence type="predicted"/>
<dbReference type="EMBL" id="JACMSC010000021">
    <property type="protein sequence ID" value="KAG6470271.1"/>
    <property type="molecule type" value="Genomic_DNA"/>
</dbReference>
<dbReference type="AlphaFoldDB" id="A0A8J5CUM4"/>
<dbReference type="Pfam" id="PF22936">
    <property type="entry name" value="Pol_BBD"/>
    <property type="match status" value="1"/>
</dbReference>
<sequence length="659" mass="72154">MADYGESEEDTNRFFVAVHVGAGFHSPTNEKAYRRVMKRACLAAAVVLRTMLYGSAHYNPDGPVTGCFISITTETANYGKGGCLDAVSAAIQVLEDVRMNFKAAMVGSGPTSSDVGSEMMSLEAKAQANAQPMAGFLPDNSTGSLQITLYKLNGKNYLEWSQTELNLFEEEDWENPNDSARYKNKIERGRVFVFLAGLNKELDEVRGRIMGRKPLPPLREVFLEVRREEARRYVMLKNILESKPEMEGFALAVRGAEKQRPWCYYCRKPWHTCENCWKLHGKRAYGKKKQGSDNKLGGAHESRALHMNHSDPKQQSSSESFPFTKEQMEHLQKLFQSQSLGNSNPSCALADLGIVPIGTLACTKSNDFWILDSGATDHMTSISQYFSSYTPSAGNQKIKIADGSFATVAGKGLVPISQSITLTNVLHDLTWGKMIGDAKQDGGLYLFNEGSDRKTFVGSQAGENKPNEDECVDKSDLTFALVPNDALSLKEDDPTTNAGRGSNLTEHGHVECDASIMDGCSGAFGAVGAVRGVRNAIEIARNLAKEQTTGSSLLGRIPPMSDFIDAVWPDFCIQTTSWSDGIGLFLAGEGAREWGKSKGITMPVSISEAELWLVTEKAKSRWIKYKSMLADAEKKIECPEEMPTVACGSAALLEGALKL</sequence>
<evidence type="ECO:0000259" key="2">
    <source>
        <dbReference type="Pfam" id="PF22936"/>
    </source>
</evidence>